<sequence length="328" mass="35336">MLVQDEAVGLRALSAGDLEAHVAGCDRRIIDSLGGGRRPTRRQVSTWLAAAERAWSDGGPLADLGVVERASGELAGTLGIQRGLDYLRAGQVNLSYAIYPPFRGRGYARRAVALAMRLETMRRPVEEFVVRAAPDNDASVAVAVRAGFTPAGRTTDEHGDLVWFRHPGRAPADTVRLVPLTPDLAVDYAALVAGNEDHLSLAEEDRGRTAAQYARALRSSETAATRFAVLDRERLVGRVDLDPVDPPRYALGYWVGSASTGRGIATRAVSLALEQARSLTATDVYAGVVPTNLRSVAVLERNGFVRVARLTGHDRYHRPLDGGLPRDA</sequence>
<dbReference type="Pfam" id="PF13302">
    <property type="entry name" value="Acetyltransf_3"/>
    <property type="match status" value="2"/>
</dbReference>
<comment type="similarity">
    <text evidence="3">Belongs to the acetyltransferase family. RimJ subfamily.</text>
</comment>
<dbReference type="SUPFAM" id="SSF55729">
    <property type="entry name" value="Acyl-CoA N-acyltransferases (Nat)"/>
    <property type="match status" value="2"/>
</dbReference>
<reference evidence="5 6" key="1">
    <citation type="submission" date="2020-08" db="EMBL/GenBank/DDBJ databases">
        <title>Genome sequence of Phycicoccus endophyticus JCM 31784T.</title>
        <authorList>
            <person name="Hyun D.-W."/>
            <person name="Bae J.-W."/>
        </authorList>
    </citation>
    <scope>NUCLEOTIDE SEQUENCE [LARGE SCALE GENOMIC DNA]</scope>
    <source>
        <strain evidence="5 6">JCM 31784</strain>
    </source>
</reference>
<dbReference type="PANTHER" id="PTHR43792:SF8">
    <property type="entry name" value="[RIBOSOMAL PROTEIN US5]-ALANINE N-ACETYLTRANSFERASE"/>
    <property type="match status" value="1"/>
</dbReference>
<dbReference type="GO" id="GO:0005737">
    <property type="term" value="C:cytoplasm"/>
    <property type="evidence" value="ECO:0007669"/>
    <property type="project" value="TreeGrafter"/>
</dbReference>
<dbReference type="Gene3D" id="3.40.630.30">
    <property type="match status" value="2"/>
</dbReference>
<dbReference type="PANTHER" id="PTHR43792">
    <property type="entry name" value="GNAT FAMILY, PUTATIVE (AFU_ORTHOLOGUE AFUA_3G00765)-RELATED-RELATED"/>
    <property type="match status" value="1"/>
</dbReference>
<name>A0A7G9R0A0_9MICO</name>
<evidence type="ECO:0000259" key="4">
    <source>
        <dbReference type="PROSITE" id="PS51186"/>
    </source>
</evidence>
<dbReference type="PROSITE" id="PS51186">
    <property type="entry name" value="GNAT"/>
    <property type="match status" value="2"/>
</dbReference>
<feature type="domain" description="N-acetyltransferase" evidence="4">
    <location>
        <begin position="175"/>
        <end position="321"/>
    </location>
</feature>
<dbReference type="InterPro" id="IPR016181">
    <property type="entry name" value="Acyl_CoA_acyltransferase"/>
</dbReference>
<evidence type="ECO:0000313" key="5">
    <source>
        <dbReference type="EMBL" id="QNN49025.1"/>
    </source>
</evidence>
<evidence type="ECO:0000313" key="6">
    <source>
        <dbReference type="Proteomes" id="UP000515976"/>
    </source>
</evidence>
<keyword evidence="2" id="KW-0012">Acyltransferase</keyword>
<keyword evidence="6" id="KW-1185">Reference proteome</keyword>
<dbReference type="KEGG" id="pei:H9L10_12335"/>
<dbReference type="Proteomes" id="UP000515976">
    <property type="component" value="Chromosome"/>
</dbReference>
<evidence type="ECO:0000256" key="2">
    <source>
        <dbReference type="ARBA" id="ARBA00023315"/>
    </source>
</evidence>
<dbReference type="InterPro" id="IPR000182">
    <property type="entry name" value="GNAT_dom"/>
</dbReference>
<dbReference type="EMBL" id="CP060712">
    <property type="protein sequence ID" value="QNN49025.1"/>
    <property type="molecule type" value="Genomic_DNA"/>
</dbReference>
<keyword evidence="1 5" id="KW-0808">Transferase</keyword>
<dbReference type="AlphaFoldDB" id="A0A7G9R0A0"/>
<dbReference type="InterPro" id="IPR051531">
    <property type="entry name" value="N-acetyltransferase"/>
</dbReference>
<accession>A0A7G9R0A0</accession>
<evidence type="ECO:0000256" key="1">
    <source>
        <dbReference type="ARBA" id="ARBA00022679"/>
    </source>
</evidence>
<dbReference type="GO" id="GO:0008999">
    <property type="term" value="F:protein-N-terminal-alanine acetyltransferase activity"/>
    <property type="evidence" value="ECO:0007669"/>
    <property type="project" value="TreeGrafter"/>
</dbReference>
<protein>
    <submittedName>
        <fullName evidence="5">GNAT N-acetyltransferase</fullName>
    </submittedName>
</protein>
<gene>
    <name evidence="5" type="ORF">H9L10_12335</name>
</gene>
<evidence type="ECO:0000256" key="3">
    <source>
        <dbReference type="ARBA" id="ARBA00038502"/>
    </source>
</evidence>
<feature type="domain" description="N-acetyltransferase" evidence="4">
    <location>
        <begin position="8"/>
        <end position="169"/>
    </location>
</feature>
<proteinExistence type="inferred from homology"/>
<dbReference type="RefSeq" id="WP_166103047.1">
    <property type="nucleotide sequence ID" value="NZ_BMMY01000011.1"/>
</dbReference>
<organism evidence="5 6">
    <name type="scientific">Phycicoccus endophyticus</name>
    <dbReference type="NCBI Taxonomy" id="1690220"/>
    <lineage>
        <taxon>Bacteria</taxon>
        <taxon>Bacillati</taxon>
        <taxon>Actinomycetota</taxon>
        <taxon>Actinomycetes</taxon>
        <taxon>Micrococcales</taxon>
        <taxon>Intrasporangiaceae</taxon>
        <taxon>Phycicoccus</taxon>
    </lineage>
</organism>